<dbReference type="EMBL" id="KQ435932">
    <property type="protein sequence ID" value="KOX68374.1"/>
    <property type="molecule type" value="Genomic_DNA"/>
</dbReference>
<name>A0A0N0U381_9HYME</name>
<dbReference type="STRING" id="166423.A0A0N0U381"/>
<gene>
    <name evidence="1" type="ORF">WN51_07925</name>
</gene>
<evidence type="ECO:0000313" key="2">
    <source>
        <dbReference type="Proteomes" id="UP000053105"/>
    </source>
</evidence>
<protein>
    <submittedName>
        <fullName evidence="1">Uncharacterized protein</fullName>
    </submittedName>
</protein>
<dbReference type="OrthoDB" id="6423099at2759"/>
<keyword evidence="2" id="KW-1185">Reference proteome</keyword>
<sequence length="191" mass="21467">MFTANRTTISTYSIKSLCLDLGLRRAFQWKFVIANVAKPVIGADFLPQFGLLIDLRLLDTTSLATTGRIAAEEADSMKTIASDSPYHQLLAKYPDLTRLIAIPRKVKHDVIDHINTMPSPPNEPGTHLPFQEPVGLRPSHGSENGWRPCGDYRALNSQTVLNRYRIHISKIHISKIFRECSPGRKYSRPST</sequence>
<reference evidence="1 2" key="1">
    <citation type="submission" date="2015-07" db="EMBL/GenBank/DDBJ databases">
        <title>The genome of Melipona quadrifasciata.</title>
        <authorList>
            <person name="Pan H."/>
            <person name="Kapheim K."/>
        </authorList>
    </citation>
    <scope>NUCLEOTIDE SEQUENCE [LARGE SCALE GENOMIC DNA]</scope>
    <source>
        <strain evidence="1">0111107301</strain>
        <tissue evidence="1">Whole body</tissue>
    </source>
</reference>
<accession>A0A0N0U381</accession>
<dbReference type="Proteomes" id="UP000053105">
    <property type="component" value="Unassembled WGS sequence"/>
</dbReference>
<evidence type="ECO:0000313" key="1">
    <source>
        <dbReference type="EMBL" id="KOX68374.1"/>
    </source>
</evidence>
<dbReference type="AlphaFoldDB" id="A0A0N0U381"/>
<proteinExistence type="predicted"/>
<organism evidence="1 2">
    <name type="scientific">Melipona quadrifasciata</name>
    <dbReference type="NCBI Taxonomy" id="166423"/>
    <lineage>
        <taxon>Eukaryota</taxon>
        <taxon>Metazoa</taxon>
        <taxon>Ecdysozoa</taxon>
        <taxon>Arthropoda</taxon>
        <taxon>Hexapoda</taxon>
        <taxon>Insecta</taxon>
        <taxon>Pterygota</taxon>
        <taxon>Neoptera</taxon>
        <taxon>Endopterygota</taxon>
        <taxon>Hymenoptera</taxon>
        <taxon>Apocrita</taxon>
        <taxon>Aculeata</taxon>
        <taxon>Apoidea</taxon>
        <taxon>Anthophila</taxon>
        <taxon>Apidae</taxon>
        <taxon>Melipona</taxon>
    </lineage>
</organism>